<comment type="caution">
    <text evidence="4">The sequence shown here is derived from an EMBL/GenBank/DDBJ whole genome shotgun (WGS) entry which is preliminary data.</text>
</comment>
<evidence type="ECO:0000313" key="4">
    <source>
        <dbReference type="EMBL" id="KAF9440574.1"/>
    </source>
</evidence>
<keyword evidence="1" id="KW-0677">Repeat</keyword>
<feature type="compositionally biased region" description="Polar residues" evidence="2">
    <location>
        <begin position="42"/>
        <end position="51"/>
    </location>
</feature>
<evidence type="ECO:0000259" key="3">
    <source>
        <dbReference type="Pfam" id="PF24883"/>
    </source>
</evidence>
<feature type="region of interest" description="Disordered" evidence="2">
    <location>
        <begin position="22"/>
        <end position="103"/>
    </location>
</feature>
<evidence type="ECO:0000313" key="5">
    <source>
        <dbReference type="Proteomes" id="UP000807342"/>
    </source>
</evidence>
<name>A0A9P6BWB0_9AGAR</name>
<dbReference type="Gene3D" id="3.40.50.300">
    <property type="entry name" value="P-loop containing nucleotide triphosphate hydrolases"/>
    <property type="match status" value="1"/>
</dbReference>
<accession>A0A9P6BWB0</accession>
<reference evidence="4" key="1">
    <citation type="submission" date="2020-11" db="EMBL/GenBank/DDBJ databases">
        <authorList>
            <consortium name="DOE Joint Genome Institute"/>
            <person name="Ahrendt S."/>
            <person name="Riley R."/>
            <person name="Andreopoulos W."/>
            <person name="Labutti K."/>
            <person name="Pangilinan J."/>
            <person name="Ruiz-Duenas F.J."/>
            <person name="Barrasa J.M."/>
            <person name="Sanchez-Garcia M."/>
            <person name="Camarero S."/>
            <person name="Miyauchi S."/>
            <person name="Serrano A."/>
            <person name="Linde D."/>
            <person name="Babiker R."/>
            <person name="Drula E."/>
            <person name="Ayuso-Fernandez I."/>
            <person name="Pacheco R."/>
            <person name="Padilla G."/>
            <person name="Ferreira P."/>
            <person name="Barriuso J."/>
            <person name="Kellner H."/>
            <person name="Castanera R."/>
            <person name="Alfaro M."/>
            <person name="Ramirez L."/>
            <person name="Pisabarro A.G."/>
            <person name="Kuo A."/>
            <person name="Tritt A."/>
            <person name="Lipzen A."/>
            <person name="He G."/>
            <person name="Yan M."/>
            <person name="Ng V."/>
            <person name="Cullen D."/>
            <person name="Martin F."/>
            <person name="Rosso M.-N."/>
            <person name="Henrissat B."/>
            <person name="Hibbett D."/>
            <person name="Martinez A.T."/>
            <person name="Grigoriev I.V."/>
        </authorList>
    </citation>
    <scope>NUCLEOTIDE SEQUENCE</scope>
    <source>
        <strain evidence="4">MF-IS2</strain>
    </source>
</reference>
<dbReference type="PANTHER" id="PTHR10039">
    <property type="entry name" value="AMELOGENIN"/>
    <property type="match status" value="1"/>
</dbReference>
<feature type="non-terminal residue" evidence="4">
    <location>
        <position position="713"/>
    </location>
</feature>
<feature type="compositionally biased region" description="Low complexity" evidence="2">
    <location>
        <begin position="27"/>
        <end position="41"/>
    </location>
</feature>
<dbReference type="SUPFAM" id="SSF52540">
    <property type="entry name" value="P-loop containing nucleoside triphosphate hydrolases"/>
    <property type="match status" value="1"/>
</dbReference>
<gene>
    <name evidence="4" type="ORF">P691DRAFT_780053</name>
</gene>
<keyword evidence="5" id="KW-1185">Reference proteome</keyword>
<dbReference type="Proteomes" id="UP000807342">
    <property type="component" value="Unassembled WGS sequence"/>
</dbReference>
<dbReference type="InterPro" id="IPR056884">
    <property type="entry name" value="NPHP3-like_N"/>
</dbReference>
<feature type="domain" description="Nephrocystin 3-like N-terminal" evidence="3">
    <location>
        <begin position="297"/>
        <end position="460"/>
    </location>
</feature>
<feature type="compositionally biased region" description="Basic and acidic residues" evidence="2">
    <location>
        <begin position="75"/>
        <end position="92"/>
    </location>
</feature>
<proteinExistence type="predicted"/>
<dbReference type="OrthoDB" id="6084525at2759"/>
<dbReference type="InterPro" id="IPR027417">
    <property type="entry name" value="P-loop_NTPase"/>
</dbReference>
<dbReference type="AlphaFoldDB" id="A0A9P6BWB0"/>
<dbReference type="EMBL" id="MU152422">
    <property type="protein sequence ID" value="KAF9440574.1"/>
    <property type="molecule type" value="Genomic_DNA"/>
</dbReference>
<protein>
    <recommendedName>
        <fullName evidence="3">Nephrocystin 3-like N-terminal domain-containing protein</fullName>
    </recommendedName>
</protein>
<organism evidence="4 5">
    <name type="scientific">Macrolepiota fuliginosa MF-IS2</name>
    <dbReference type="NCBI Taxonomy" id="1400762"/>
    <lineage>
        <taxon>Eukaryota</taxon>
        <taxon>Fungi</taxon>
        <taxon>Dikarya</taxon>
        <taxon>Basidiomycota</taxon>
        <taxon>Agaricomycotina</taxon>
        <taxon>Agaricomycetes</taxon>
        <taxon>Agaricomycetidae</taxon>
        <taxon>Agaricales</taxon>
        <taxon>Agaricineae</taxon>
        <taxon>Agaricaceae</taxon>
        <taxon>Macrolepiota</taxon>
    </lineage>
</organism>
<sequence length="713" mass="78319">MADPSKPWSKRAAFKDLFLRLSPNVVSRPTSPANTSPSASSLTKSAPTSPIISAPRSDHNTGAPINVAGPQYGHNDAKRPTDRPGDSAEPKRVMAGLGPSNTIALSESPGGTNLAPSLGIALPSDSELHAHSNVAQGDKRPESMYFSNVSAPPNNDITLSTSVALTPNETIPPTPSIAVIPPNNPTHPAPIAAAFYTAIPIGLGTPSCSNSPAITSPHPQVVAEMVNSLEASVTTPGAFAGASGWIVENFNIYAQETIGHSSSEMKLLLKEIIRGAQYDSSARDPPPECHPGTRVKILERMRTWFFHMDPQKAFLWIYGPAGVGKSAVVQTFAEALAAANRLGATLFFSRPNDRSDPKRVFITIAYQLAVRIPSYRTFVIEQIALDPELLEKGMREQFKIFIVAPFVHRRIGQGREALGILLDGLDECEGQGPQCDIIRLISDFVHGYPDVPLIWVISSRPEPHICSTFEEDTVMINHWHEYIPVDSTEACQDVELFLTKRFEKIRSRFRYVSPYWPSETQRLKLTHTSSGLFIFAEVATRFIGDEDHADPESRLELVLSVIDNSEVKEPVDQLFATLDALYSHILLSVPQRSWPTAKLVLGHILCRKNLPEYVEMKDLKAFSKVYNIELNTIYASLHKLHSVLVIPPPEGTEWASVTFIHASFADYLGDSTRSGSYFIDSLEAGNDFLERCFGIMHNLVQEISPGVGSQQYH</sequence>
<evidence type="ECO:0000256" key="1">
    <source>
        <dbReference type="ARBA" id="ARBA00022737"/>
    </source>
</evidence>
<dbReference type="PANTHER" id="PTHR10039:SF17">
    <property type="entry name" value="FUNGAL STAND N-TERMINAL GOODBYE DOMAIN-CONTAINING PROTEIN-RELATED"/>
    <property type="match status" value="1"/>
</dbReference>
<dbReference type="Pfam" id="PF24883">
    <property type="entry name" value="NPHP3_N"/>
    <property type="match status" value="1"/>
</dbReference>
<evidence type="ECO:0000256" key="2">
    <source>
        <dbReference type="SAM" id="MobiDB-lite"/>
    </source>
</evidence>